<organism evidence="2 3">
    <name type="scientific">Leucothrix arctica</name>
    <dbReference type="NCBI Taxonomy" id="1481894"/>
    <lineage>
        <taxon>Bacteria</taxon>
        <taxon>Pseudomonadati</taxon>
        <taxon>Pseudomonadota</taxon>
        <taxon>Gammaproteobacteria</taxon>
        <taxon>Thiotrichales</taxon>
        <taxon>Thiotrichaceae</taxon>
        <taxon>Leucothrix</taxon>
    </lineage>
</organism>
<dbReference type="EMBL" id="QGKL01000019">
    <property type="protein sequence ID" value="PWQ97464.1"/>
    <property type="molecule type" value="Genomic_DNA"/>
</dbReference>
<keyword evidence="1" id="KW-0812">Transmembrane</keyword>
<protein>
    <submittedName>
        <fullName evidence="2">Uncharacterized protein</fullName>
    </submittedName>
</protein>
<evidence type="ECO:0000313" key="3">
    <source>
        <dbReference type="Proteomes" id="UP000245506"/>
    </source>
</evidence>
<feature type="transmembrane region" description="Helical" evidence="1">
    <location>
        <begin position="117"/>
        <end position="136"/>
    </location>
</feature>
<dbReference type="AlphaFoldDB" id="A0A317CFU2"/>
<evidence type="ECO:0000256" key="1">
    <source>
        <dbReference type="SAM" id="Phobius"/>
    </source>
</evidence>
<dbReference type="Proteomes" id="UP000245506">
    <property type="component" value="Unassembled WGS sequence"/>
</dbReference>
<evidence type="ECO:0000313" key="2">
    <source>
        <dbReference type="EMBL" id="PWQ97464.1"/>
    </source>
</evidence>
<sequence length="270" mass="30182">MNAIKQLLIQPFMTWSLSSLLVCWIVGIGFLLDQQQHLNLSSLCYAYSLASVCGVLAVVIYNLLRTECWFRITMILVIAAVAWRVSFFPIIVLAGYMTTLTENVFFMFSIKSLIYPALLLNVMLLHALVMVVAIAVVQGSRSRLKRYLLILVALPFGLLAGIVSFVNDNDWEVLPFSLAGEQSVTAEVSLPHSNPYAPLLAQDGYNWRQITLLYAASATYSLIPSDGRWTQSVKGTLEQDLRGVEAFESRYFTLSHFNAFWLAGSVNCYA</sequence>
<keyword evidence="1" id="KW-0472">Membrane</keyword>
<proteinExistence type="predicted"/>
<reference evidence="2 3" key="1">
    <citation type="submission" date="2018-05" db="EMBL/GenBank/DDBJ databases">
        <title>Leucothrix arctica sp. nov., isolated from Arctic seawater.</title>
        <authorList>
            <person name="Choi A."/>
            <person name="Baek K."/>
        </authorList>
    </citation>
    <scope>NUCLEOTIDE SEQUENCE [LARGE SCALE GENOMIC DNA]</scope>
    <source>
        <strain evidence="2 3">IMCC9719</strain>
    </source>
</reference>
<accession>A0A317CFU2</accession>
<name>A0A317CFU2_9GAMM</name>
<feature type="transmembrane region" description="Helical" evidence="1">
    <location>
        <begin position="44"/>
        <end position="64"/>
    </location>
</feature>
<dbReference type="RefSeq" id="WP_109822506.1">
    <property type="nucleotide sequence ID" value="NZ_QGKL01000019.1"/>
</dbReference>
<keyword evidence="3" id="KW-1185">Reference proteome</keyword>
<feature type="transmembrane region" description="Helical" evidence="1">
    <location>
        <begin position="76"/>
        <end position="97"/>
    </location>
</feature>
<gene>
    <name evidence="2" type="ORF">DKT75_05930</name>
</gene>
<keyword evidence="1" id="KW-1133">Transmembrane helix</keyword>
<comment type="caution">
    <text evidence="2">The sequence shown here is derived from an EMBL/GenBank/DDBJ whole genome shotgun (WGS) entry which is preliminary data.</text>
</comment>
<feature type="transmembrane region" description="Helical" evidence="1">
    <location>
        <begin position="12"/>
        <end position="32"/>
    </location>
</feature>
<feature type="transmembrane region" description="Helical" evidence="1">
    <location>
        <begin position="148"/>
        <end position="166"/>
    </location>
</feature>